<keyword evidence="13" id="KW-0472">Membrane</keyword>
<comment type="cofactor">
    <cofactor evidence="1">
        <name>Zn(2+)</name>
        <dbReference type="ChEBI" id="CHEBI:29105"/>
    </cofactor>
</comment>
<dbReference type="Gene3D" id="3.40.630.10">
    <property type="entry name" value="Zn peptidases"/>
    <property type="match status" value="1"/>
</dbReference>
<comment type="subcellular location">
    <subcellularLocation>
        <location evidence="2">Membrane</location>
        <topology evidence="2">Single-pass membrane protein</topology>
    </subcellularLocation>
</comment>
<dbReference type="GO" id="GO:0004181">
    <property type="term" value="F:metallocarboxypeptidase activity"/>
    <property type="evidence" value="ECO:0007669"/>
    <property type="project" value="InterPro"/>
</dbReference>
<evidence type="ECO:0000256" key="14">
    <source>
        <dbReference type="ARBA" id="ARBA00023180"/>
    </source>
</evidence>
<keyword evidence="19" id="KW-1185">Reference proteome</keyword>
<feature type="binding site" evidence="16">
    <location>
        <position position="220"/>
    </location>
    <ligand>
        <name>Zn(2+)</name>
        <dbReference type="ChEBI" id="CHEBI:29105"/>
        <label>1</label>
    </ligand>
</feature>
<feature type="binding site" evidence="16">
    <location>
        <position position="148"/>
    </location>
    <ligand>
        <name>Zn(2+)</name>
        <dbReference type="ChEBI" id="CHEBI:29105"/>
        <label>2</label>
    </ligand>
</feature>
<dbReference type="SUPFAM" id="SSF55031">
    <property type="entry name" value="Bacterial exopeptidase dimerisation domain"/>
    <property type="match status" value="1"/>
</dbReference>
<dbReference type="Pfam" id="PF01546">
    <property type="entry name" value="Peptidase_M20"/>
    <property type="match status" value="1"/>
</dbReference>
<feature type="domain" description="Peptidase M20 dimerisation" evidence="17">
    <location>
        <begin position="269"/>
        <end position="420"/>
    </location>
</feature>
<dbReference type="EMBL" id="HE978320">
    <property type="protein sequence ID" value="CCK71290.1"/>
    <property type="molecule type" value="Genomic_DNA"/>
</dbReference>
<dbReference type="GO" id="GO:0016020">
    <property type="term" value="C:membrane"/>
    <property type="evidence" value="ECO:0007669"/>
    <property type="project" value="UniProtKB-SubCell"/>
</dbReference>
<evidence type="ECO:0000256" key="4">
    <source>
        <dbReference type="ARBA" id="ARBA00022499"/>
    </source>
</evidence>
<evidence type="ECO:0000259" key="17">
    <source>
        <dbReference type="Pfam" id="PF07687"/>
    </source>
</evidence>
<keyword evidence="5" id="KW-0121">Carboxypeptidase</keyword>
<feature type="binding site" evidence="16">
    <location>
        <position position="185"/>
    </location>
    <ligand>
        <name>Zn(2+)</name>
        <dbReference type="ChEBI" id="CHEBI:29105"/>
        <label>2</label>
    </ligand>
</feature>
<feature type="binding site" evidence="16">
    <location>
        <position position="531"/>
    </location>
    <ligand>
        <name>Zn(2+)</name>
        <dbReference type="ChEBI" id="CHEBI:29105"/>
        <label>1</label>
    </ligand>
</feature>
<evidence type="ECO:0000256" key="1">
    <source>
        <dbReference type="ARBA" id="ARBA00001947"/>
    </source>
</evidence>
<dbReference type="InterPro" id="IPR047177">
    <property type="entry name" value="Pept_M20A"/>
</dbReference>
<evidence type="ECO:0000256" key="7">
    <source>
        <dbReference type="ARBA" id="ARBA00022692"/>
    </source>
</evidence>
<keyword evidence="8 16" id="KW-0479">Metal-binding</keyword>
<dbReference type="PIRSF" id="PIRSF037217">
    <property type="entry name" value="Carboxypeptidase_S"/>
    <property type="match status" value="1"/>
</dbReference>
<evidence type="ECO:0000256" key="9">
    <source>
        <dbReference type="ARBA" id="ARBA00022801"/>
    </source>
</evidence>
<feature type="binding site" evidence="16">
    <location>
        <position position="185"/>
    </location>
    <ligand>
        <name>Zn(2+)</name>
        <dbReference type="ChEBI" id="CHEBI:29105"/>
        <label>1</label>
    </ligand>
</feature>
<keyword evidence="10 16" id="KW-0862">Zinc</keyword>
<dbReference type="GO" id="GO:0046872">
    <property type="term" value="F:metal ion binding"/>
    <property type="evidence" value="ECO:0007669"/>
    <property type="project" value="UniProtKB-KW"/>
</dbReference>
<dbReference type="eggNOG" id="KOG2275">
    <property type="taxonomic scope" value="Eukaryota"/>
</dbReference>
<evidence type="ECO:0000256" key="5">
    <source>
        <dbReference type="ARBA" id="ARBA00022645"/>
    </source>
</evidence>
<reference evidence="18 19" key="1">
    <citation type="journal article" date="2011" name="Proc. Natl. Acad. Sci. U.S.A.">
        <title>Evolutionary erosion of yeast sex chromosomes by mating-type switching accidents.</title>
        <authorList>
            <person name="Gordon J.L."/>
            <person name="Armisen D."/>
            <person name="Proux-Wera E."/>
            <person name="Oheigeartaigh S.S."/>
            <person name="Byrne K.P."/>
            <person name="Wolfe K.H."/>
        </authorList>
    </citation>
    <scope>NUCLEOTIDE SEQUENCE [LARGE SCALE GENOMIC DNA]</scope>
    <source>
        <strain evidence="19">ATCC MYA-139 / BCRC 22969 / CBS 8797 / CCRC 22969 / KCTC 17520 / NBRC 10181 / NCYC 3082</strain>
    </source>
</reference>
<evidence type="ECO:0000313" key="18">
    <source>
        <dbReference type="EMBL" id="CCK71290.1"/>
    </source>
</evidence>
<evidence type="ECO:0000256" key="6">
    <source>
        <dbReference type="ARBA" id="ARBA00022670"/>
    </source>
</evidence>
<organism evidence="18 19">
    <name type="scientific">Huiozyma naganishii (strain ATCC MYA-139 / BCRC 22969 / CBS 8797 / KCTC 17520 / NBRC 10181 / NCYC 3082 / Yp74L-3)</name>
    <name type="common">Yeast</name>
    <name type="synonym">Kazachstania naganishii</name>
    <dbReference type="NCBI Taxonomy" id="1071383"/>
    <lineage>
        <taxon>Eukaryota</taxon>
        <taxon>Fungi</taxon>
        <taxon>Dikarya</taxon>
        <taxon>Ascomycota</taxon>
        <taxon>Saccharomycotina</taxon>
        <taxon>Saccharomycetes</taxon>
        <taxon>Saccharomycetales</taxon>
        <taxon>Saccharomycetaceae</taxon>
        <taxon>Huiozyma</taxon>
    </lineage>
</organism>
<proteinExistence type="inferred from homology"/>
<evidence type="ECO:0000256" key="13">
    <source>
        <dbReference type="ARBA" id="ARBA00023136"/>
    </source>
</evidence>
<dbReference type="PANTHER" id="PTHR45962">
    <property type="entry name" value="N-FATTY-ACYL-AMINO ACID SYNTHASE/HYDROLASE PM20D1"/>
    <property type="match status" value="1"/>
</dbReference>
<evidence type="ECO:0000256" key="11">
    <source>
        <dbReference type="ARBA" id="ARBA00022843"/>
    </source>
</evidence>
<keyword evidence="9" id="KW-0378">Hydrolase</keyword>
<dbReference type="InterPro" id="IPR001261">
    <property type="entry name" value="ArgE/DapE_CS"/>
</dbReference>
<keyword evidence="7" id="KW-0812">Transmembrane</keyword>
<evidence type="ECO:0000256" key="3">
    <source>
        <dbReference type="ARBA" id="ARBA00006247"/>
    </source>
</evidence>
<evidence type="ECO:0000313" key="19">
    <source>
        <dbReference type="Proteomes" id="UP000006310"/>
    </source>
</evidence>
<sequence>MAFIQDKTWLARYWLILLPLGTLFFLSFAPSRGGSGTLRRPSCRKIEPLKPVFDGSVHEILHDKSYKQQSIKRLSEAVQIKTDVGDYIPDPEESLEPWLAFIDFHKYLEKTFPLVHEHLQLEKVNQLGLLYTWKGTNETLKPAMFMAHQDVVPVNEDTIDQWKYAPFSGYYESSTDLLWGRGSNDCKNLLLSEFEAIEKLLEDGYATERTILLAIGFDEESGGKMGSGRMAPILDERYGRNGVLIIIDEGEGIVEVEDGLYIATPIPNEKGTVTLELHVVGKGGHSSAPPDHTTIGVAAQLVNKLEDNPFPFQFKPDNPIFGLLTCTAEHSTTINPKLKEAILNAGTSSAANEALSALLGRSKGWRDTIRTTQAIDIINGGTKINALPETVRVITNYRIDMHDSVEATVQSAIDITESVALKQNYGVLFNGTYLLPPTENGYIEVIQYIPMKKPLQPSPVSPSDGPLWDVLAGTIQNLFENDMFPGENKELYVTTGVFPGNTDTKHYWNLSDNIYRFVGSTSKGSLLSNVHSVNENMNMKSHLSAIAFVYEFIINVSSFHDE</sequence>
<feature type="binding site" evidence="16">
    <location>
        <position position="248"/>
    </location>
    <ligand>
        <name>Zn(2+)</name>
        <dbReference type="ChEBI" id="CHEBI:29105"/>
        <label>2</label>
    </ligand>
</feature>
<evidence type="ECO:0000256" key="16">
    <source>
        <dbReference type="PIRSR" id="PIRSR037217-2"/>
    </source>
</evidence>
<dbReference type="InterPro" id="IPR036264">
    <property type="entry name" value="Bact_exopeptidase_dim_dom"/>
</dbReference>
<dbReference type="PROSITE" id="PS00759">
    <property type="entry name" value="ARGE_DAPE_CPG2_2"/>
    <property type="match status" value="1"/>
</dbReference>
<dbReference type="GO" id="GO:0000328">
    <property type="term" value="C:fungal-type vacuole lumen"/>
    <property type="evidence" value="ECO:0007669"/>
    <property type="project" value="TreeGrafter"/>
</dbReference>
<dbReference type="Pfam" id="PF07687">
    <property type="entry name" value="M20_dimer"/>
    <property type="match status" value="1"/>
</dbReference>
<comment type="similarity">
    <text evidence="3">Belongs to the peptidase M20A family.</text>
</comment>
<dbReference type="AlphaFoldDB" id="J7R8U2"/>
<gene>
    <name evidence="18" type="primary">KNAG0G02320</name>
    <name evidence="18" type="ordered locus">KNAG_0G02320</name>
</gene>
<protein>
    <recommendedName>
        <fullName evidence="17">Peptidase M20 dimerisation domain-containing protein</fullName>
    </recommendedName>
</protein>
<keyword evidence="11" id="KW-0832">Ubl conjugation</keyword>
<dbReference type="OrthoDB" id="3064516at2759"/>
<dbReference type="HOGENOM" id="CLU_021802_11_0_1"/>
<accession>J7R8U2</accession>
<dbReference type="InterPro" id="IPR002933">
    <property type="entry name" value="Peptidase_M20"/>
</dbReference>
<evidence type="ECO:0000256" key="10">
    <source>
        <dbReference type="ARBA" id="ARBA00022833"/>
    </source>
</evidence>
<evidence type="ECO:0000256" key="12">
    <source>
        <dbReference type="ARBA" id="ARBA00022989"/>
    </source>
</evidence>
<name>J7R8U2_HUIN7</name>
<dbReference type="Gene3D" id="3.30.70.360">
    <property type="match status" value="1"/>
</dbReference>
<evidence type="ECO:0000256" key="8">
    <source>
        <dbReference type="ARBA" id="ARBA00022723"/>
    </source>
</evidence>
<evidence type="ECO:0000256" key="2">
    <source>
        <dbReference type="ARBA" id="ARBA00004167"/>
    </source>
</evidence>
<dbReference type="InterPro" id="IPR017141">
    <property type="entry name" value="Pept_M20_carboxypep"/>
</dbReference>
<dbReference type="PANTHER" id="PTHR45962:SF1">
    <property type="entry name" value="N-FATTY-ACYL-AMINO ACID SYNTHASE_HYDROLASE PM20D1"/>
    <property type="match status" value="1"/>
</dbReference>
<dbReference type="GO" id="GO:0051603">
    <property type="term" value="P:proteolysis involved in protein catabolic process"/>
    <property type="evidence" value="ECO:0007669"/>
    <property type="project" value="TreeGrafter"/>
</dbReference>
<dbReference type="OMA" id="FENDMFP"/>
<dbReference type="KEGG" id="kng:KNAG_0G02320"/>
<dbReference type="CDD" id="cd05674">
    <property type="entry name" value="M20_yscS"/>
    <property type="match status" value="1"/>
</dbReference>
<evidence type="ECO:0000256" key="15">
    <source>
        <dbReference type="PIRSR" id="PIRSR037217-1"/>
    </source>
</evidence>
<feature type="active site" evidence="15">
    <location>
        <position position="150"/>
    </location>
</feature>
<dbReference type="FunFam" id="3.40.630.10:FF:000098">
    <property type="entry name" value="Gly-Xaa carboxypeptidase"/>
    <property type="match status" value="1"/>
</dbReference>
<keyword evidence="6" id="KW-0645">Protease</keyword>
<reference evidence="19" key="2">
    <citation type="submission" date="2012-08" db="EMBL/GenBank/DDBJ databases">
        <title>Genome sequence of Kazachstania naganishii.</title>
        <authorList>
            <person name="Gordon J.L."/>
            <person name="Armisen D."/>
            <person name="Proux-Wera E."/>
            <person name="OhEigeartaigh S.S."/>
            <person name="Byrne K.P."/>
            <person name="Wolfe K.H."/>
        </authorList>
    </citation>
    <scope>NUCLEOTIDE SEQUENCE [LARGE SCALE GENOMIC DNA]</scope>
    <source>
        <strain evidence="19">ATCC MYA-139 / BCRC 22969 / CBS 8797 / CCRC 22969 / KCTC 17520 / NBRC 10181 / NCYC 3082</strain>
    </source>
</reference>
<dbReference type="Gene3D" id="1.10.150.900">
    <property type="match status" value="1"/>
</dbReference>
<keyword evidence="4" id="KW-1017">Isopeptide bond</keyword>
<keyword evidence="14" id="KW-0325">Glycoprotein</keyword>
<keyword evidence="12" id="KW-1133">Transmembrane helix</keyword>
<dbReference type="Proteomes" id="UP000006310">
    <property type="component" value="Chromosome 7"/>
</dbReference>
<dbReference type="RefSeq" id="XP_022465536.1">
    <property type="nucleotide sequence ID" value="XM_022609106.1"/>
</dbReference>
<feature type="active site" description="Proton acceptor" evidence="15">
    <location>
        <position position="219"/>
    </location>
</feature>
<dbReference type="STRING" id="1071383.J7R8U2"/>
<dbReference type="InterPro" id="IPR011650">
    <property type="entry name" value="Peptidase_M20_dimer"/>
</dbReference>
<dbReference type="SUPFAM" id="SSF53187">
    <property type="entry name" value="Zn-dependent exopeptidases"/>
    <property type="match status" value="1"/>
</dbReference>
<dbReference type="GeneID" id="34527014"/>